<dbReference type="HOGENOM" id="CLU_2656836_0_0_1"/>
<organism evidence="1">
    <name type="scientific">Magallana gigas</name>
    <name type="common">Pacific oyster</name>
    <name type="synonym">Crassostrea gigas</name>
    <dbReference type="NCBI Taxonomy" id="29159"/>
    <lineage>
        <taxon>Eukaryota</taxon>
        <taxon>Metazoa</taxon>
        <taxon>Spiralia</taxon>
        <taxon>Lophotrochozoa</taxon>
        <taxon>Mollusca</taxon>
        <taxon>Bivalvia</taxon>
        <taxon>Autobranchia</taxon>
        <taxon>Pteriomorphia</taxon>
        <taxon>Ostreida</taxon>
        <taxon>Ostreoidea</taxon>
        <taxon>Ostreidae</taxon>
        <taxon>Magallana</taxon>
    </lineage>
</organism>
<name>K1P7E1_MAGGI</name>
<dbReference type="AlphaFoldDB" id="K1P7E1"/>
<protein>
    <submittedName>
        <fullName evidence="1">Uncharacterized protein</fullName>
    </submittedName>
</protein>
<gene>
    <name evidence="1" type="ORF">CGI_10000743</name>
</gene>
<accession>K1P7E1</accession>
<evidence type="ECO:0000313" key="1">
    <source>
        <dbReference type="EMBL" id="EKC17478.1"/>
    </source>
</evidence>
<sequence>MQGISRLTNILLRETKLVKSQSPRNIPQQESETKIKLSSTKFSGPGTQHFFAYIWRLWQQGEYSHVDNEGPGRDNS</sequence>
<dbReference type="EMBL" id="JH822868">
    <property type="protein sequence ID" value="EKC17478.1"/>
    <property type="molecule type" value="Genomic_DNA"/>
</dbReference>
<reference evidence="1" key="1">
    <citation type="journal article" date="2012" name="Nature">
        <title>The oyster genome reveals stress adaptation and complexity of shell formation.</title>
        <authorList>
            <person name="Zhang G."/>
            <person name="Fang X."/>
            <person name="Guo X."/>
            <person name="Li L."/>
            <person name="Luo R."/>
            <person name="Xu F."/>
            <person name="Yang P."/>
            <person name="Zhang L."/>
            <person name="Wang X."/>
            <person name="Qi H."/>
            <person name="Xiong Z."/>
            <person name="Que H."/>
            <person name="Xie Y."/>
            <person name="Holland P.W."/>
            <person name="Paps J."/>
            <person name="Zhu Y."/>
            <person name="Wu F."/>
            <person name="Chen Y."/>
            <person name="Wang J."/>
            <person name="Peng C."/>
            <person name="Meng J."/>
            <person name="Yang L."/>
            <person name="Liu J."/>
            <person name="Wen B."/>
            <person name="Zhang N."/>
            <person name="Huang Z."/>
            <person name="Zhu Q."/>
            <person name="Feng Y."/>
            <person name="Mount A."/>
            <person name="Hedgecock D."/>
            <person name="Xu Z."/>
            <person name="Liu Y."/>
            <person name="Domazet-Loso T."/>
            <person name="Du Y."/>
            <person name="Sun X."/>
            <person name="Zhang S."/>
            <person name="Liu B."/>
            <person name="Cheng P."/>
            <person name="Jiang X."/>
            <person name="Li J."/>
            <person name="Fan D."/>
            <person name="Wang W."/>
            <person name="Fu W."/>
            <person name="Wang T."/>
            <person name="Wang B."/>
            <person name="Zhang J."/>
            <person name="Peng Z."/>
            <person name="Li Y."/>
            <person name="Li N."/>
            <person name="Wang J."/>
            <person name="Chen M."/>
            <person name="He Y."/>
            <person name="Tan F."/>
            <person name="Song X."/>
            <person name="Zheng Q."/>
            <person name="Huang R."/>
            <person name="Yang H."/>
            <person name="Du X."/>
            <person name="Chen L."/>
            <person name="Yang M."/>
            <person name="Gaffney P.M."/>
            <person name="Wang S."/>
            <person name="Luo L."/>
            <person name="She Z."/>
            <person name="Ming Y."/>
            <person name="Huang W."/>
            <person name="Zhang S."/>
            <person name="Huang B."/>
            <person name="Zhang Y."/>
            <person name="Qu T."/>
            <person name="Ni P."/>
            <person name="Miao G."/>
            <person name="Wang J."/>
            <person name="Wang Q."/>
            <person name="Steinberg C.E."/>
            <person name="Wang H."/>
            <person name="Li N."/>
            <person name="Qian L."/>
            <person name="Zhang G."/>
            <person name="Li Y."/>
            <person name="Yang H."/>
            <person name="Liu X."/>
            <person name="Wang J."/>
            <person name="Yin Y."/>
            <person name="Wang J."/>
        </authorList>
    </citation>
    <scope>NUCLEOTIDE SEQUENCE [LARGE SCALE GENOMIC DNA]</scope>
    <source>
        <strain evidence="1">05x7-T-G4-1.051#20</strain>
    </source>
</reference>
<proteinExistence type="predicted"/>
<dbReference type="InParanoid" id="K1P7E1"/>